<feature type="non-terminal residue" evidence="1">
    <location>
        <position position="1"/>
    </location>
</feature>
<feature type="non-terminal residue" evidence="1">
    <location>
        <position position="61"/>
    </location>
</feature>
<proteinExistence type="predicted"/>
<protein>
    <submittedName>
        <fullName evidence="1">Uncharacterized protein</fullName>
    </submittedName>
</protein>
<keyword evidence="2" id="KW-1185">Reference proteome</keyword>
<comment type="caution">
    <text evidence="1">The sequence shown here is derived from an EMBL/GenBank/DDBJ whole genome shotgun (WGS) entry which is preliminary data.</text>
</comment>
<dbReference type="EMBL" id="JASPKZ010006070">
    <property type="protein sequence ID" value="KAJ9587718.1"/>
    <property type="molecule type" value="Genomic_DNA"/>
</dbReference>
<evidence type="ECO:0000313" key="2">
    <source>
        <dbReference type="Proteomes" id="UP001233999"/>
    </source>
</evidence>
<dbReference type="AlphaFoldDB" id="A0AAD7ZW19"/>
<evidence type="ECO:0000313" key="1">
    <source>
        <dbReference type="EMBL" id="KAJ9587718.1"/>
    </source>
</evidence>
<reference evidence="1" key="1">
    <citation type="journal article" date="2023" name="IScience">
        <title>Live-bearing cockroach genome reveals convergent evolutionary mechanisms linked to viviparity in insects and beyond.</title>
        <authorList>
            <person name="Fouks B."/>
            <person name="Harrison M.C."/>
            <person name="Mikhailova A.A."/>
            <person name="Marchal E."/>
            <person name="English S."/>
            <person name="Carruthers M."/>
            <person name="Jennings E.C."/>
            <person name="Chiamaka E.L."/>
            <person name="Frigard R.A."/>
            <person name="Pippel M."/>
            <person name="Attardo G.M."/>
            <person name="Benoit J.B."/>
            <person name="Bornberg-Bauer E."/>
            <person name="Tobe S.S."/>
        </authorList>
    </citation>
    <scope>NUCLEOTIDE SEQUENCE</scope>
    <source>
        <strain evidence="1">Stay&amp;Tobe</strain>
    </source>
</reference>
<reference evidence="1" key="2">
    <citation type="submission" date="2023-05" db="EMBL/GenBank/DDBJ databases">
        <authorList>
            <person name="Fouks B."/>
        </authorList>
    </citation>
    <scope>NUCLEOTIDE SEQUENCE</scope>
    <source>
        <strain evidence="1">Stay&amp;Tobe</strain>
        <tissue evidence="1">Testes</tissue>
    </source>
</reference>
<organism evidence="1 2">
    <name type="scientific">Diploptera punctata</name>
    <name type="common">Pacific beetle cockroach</name>
    <dbReference type="NCBI Taxonomy" id="6984"/>
    <lineage>
        <taxon>Eukaryota</taxon>
        <taxon>Metazoa</taxon>
        <taxon>Ecdysozoa</taxon>
        <taxon>Arthropoda</taxon>
        <taxon>Hexapoda</taxon>
        <taxon>Insecta</taxon>
        <taxon>Pterygota</taxon>
        <taxon>Neoptera</taxon>
        <taxon>Polyneoptera</taxon>
        <taxon>Dictyoptera</taxon>
        <taxon>Blattodea</taxon>
        <taxon>Blaberoidea</taxon>
        <taxon>Blaberidae</taxon>
        <taxon>Diplopterinae</taxon>
        <taxon>Diploptera</taxon>
    </lineage>
</organism>
<gene>
    <name evidence="1" type="ORF">L9F63_018849</name>
</gene>
<name>A0AAD7ZW19_DIPPU</name>
<dbReference type="Proteomes" id="UP001233999">
    <property type="component" value="Unassembled WGS sequence"/>
</dbReference>
<sequence length="61" mass="7131">TRTGCRQNKQSPKNHELKTAVRPCKKNNINMEQEIGKHKTAEGIQYTDYALLRHYCRDSNL</sequence>
<accession>A0AAD7ZW19</accession>